<dbReference type="GO" id="GO:0050832">
    <property type="term" value="P:defense response to fungus"/>
    <property type="evidence" value="ECO:0007669"/>
    <property type="project" value="InterPro"/>
</dbReference>
<evidence type="ECO:0000259" key="2">
    <source>
        <dbReference type="PROSITE" id="PS51174"/>
    </source>
</evidence>
<evidence type="ECO:0000313" key="3">
    <source>
        <dbReference type="EMBL" id="PSF34995.1"/>
    </source>
</evidence>
<protein>
    <recommendedName>
        <fullName evidence="2">Barwin domain-containing protein</fullName>
    </recommendedName>
</protein>
<dbReference type="PROSITE" id="PS51174">
    <property type="entry name" value="BARWIN_3"/>
    <property type="match status" value="1"/>
</dbReference>
<keyword evidence="4" id="KW-1185">Reference proteome</keyword>
<feature type="domain" description="Barwin" evidence="2">
    <location>
        <begin position="215"/>
        <end position="230"/>
    </location>
</feature>
<feature type="signal peptide" evidence="1">
    <location>
        <begin position="1"/>
        <end position="25"/>
    </location>
</feature>
<dbReference type="RefSeq" id="WP_106458265.1">
    <property type="nucleotide sequence ID" value="NZ_PXOH01000023.1"/>
</dbReference>
<dbReference type="AlphaFoldDB" id="A0A2T1LUI1"/>
<dbReference type="EMBL" id="PXOH01000023">
    <property type="protein sequence ID" value="PSF34995.1"/>
    <property type="molecule type" value="Genomic_DNA"/>
</dbReference>
<organism evidence="3 4">
    <name type="scientific">Aphanothece hegewaldii CCALA 016</name>
    <dbReference type="NCBI Taxonomy" id="2107694"/>
    <lineage>
        <taxon>Bacteria</taxon>
        <taxon>Bacillati</taxon>
        <taxon>Cyanobacteriota</taxon>
        <taxon>Cyanophyceae</taxon>
        <taxon>Oscillatoriophycideae</taxon>
        <taxon>Chroococcales</taxon>
        <taxon>Aphanothecaceae</taxon>
        <taxon>Aphanothece</taxon>
    </lineage>
</organism>
<reference evidence="3 4" key="1">
    <citation type="submission" date="2018-03" db="EMBL/GenBank/DDBJ databases">
        <title>The ancient ancestry and fast evolution of plastids.</title>
        <authorList>
            <person name="Moore K.R."/>
            <person name="Magnabosco C."/>
            <person name="Momper L."/>
            <person name="Gold D.A."/>
            <person name="Bosak T."/>
            <person name="Fournier G.P."/>
        </authorList>
    </citation>
    <scope>NUCLEOTIDE SEQUENCE [LARGE SCALE GENOMIC DNA]</scope>
    <source>
        <strain evidence="3 4">CCALA 016</strain>
    </source>
</reference>
<proteinExistence type="predicted"/>
<dbReference type="GO" id="GO:0035091">
    <property type="term" value="F:phosphatidylinositol binding"/>
    <property type="evidence" value="ECO:0007669"/>
    <property type="project" value="TreeGrafter"/>
</dbReference>
<dbReference type="CDD" id="cd11524">
    <property type="entry name" value="SYLF"/>
    <property type="match status" value="1"/>
</dbReference>
<reference evidence="3 4" key="2">
    <citation type="submission" date="2018-03" db="EMBL/GenBank/DDBJ databases">
        <authorList>
            <person name="Keele B.F."/>
        </authorList>
    </citation>
    <scope>NUCLEOTIDE SEQUENCE [LARGE SCALE GENOMIC DNA]</scope>
    <source>
        <strain evidence="3 4">CCALA 016</strain>
    </source>
</reference>
<feature type="chain" id="PRO_5015611831" description="Barwin domain-containing protein" evidence="1">
    <location>
        <begin position="26"/>
        <end position="230"/>
    </location>
</feature>
<dbReference type="PANTHER" id="PTHR15629">
    <property type="entry name" value="SH3YL1 PROTEIN"/>
    <property type="match status" value="1"/>
</dbReference>
<keyword evidence="1" id="KW-0732">Signal</keyword>
<dbReference type="Pfam" id="PF04366">
    <property type="entry name" value="Ysc84"/>
    <property type="match status" value="1"/>
</dbReference>
<dbReference type="PANTHER" id="PTHR15629:SF2">
    <property type="entry name" value="SH3 DOMAIN-CONTAINING YSC84-LIKE PROTEIN 1"/>
    <property type="match status" value="1"/>
</dbReference>
<dbReference type="GO" id="GO:0042742">
    <property type="term" value="P:defense response to bacterium"/>
    <property type="evidence" value="ECO:0007669"/>
    <property type="project" value="InterPro"/>
</dbReference>
<dbReference type="InterPro" id="IPR001153">
    <property type="entry name" value="Barwin_dom"/>
</dbReference>
<name>A0A2T1LUI1_9CHRO</name>
<dbReference type="InterPro" id="IPR007461">
    <property type="entry name" value="Ysc84_actin-binding"/>
</dbReference>
<dbReference type="OrthoDB" id="9782434at2"/>
<evidence type="ECO:0000256" key="1">
    <source>
        <dbReference type="SAM" id="SignalP"/>
    </source>
</evidence>
<dbReference type="Proteomes" id="UP000239001">
    <property type="component" value="Unassembled WGS sequence"/>
</dbReference>
<dbReference type="InterPro" id="IPR051702">
    <property type="entry name" value="SH3_domain_YSC84-like"/>
</dbReference>
<gene>
    <name evidence="3" type="ORF">C7H19_17780</name>
</gene>
<accession>A0A2T1LUI1</accession>
<comment type="caution">
    <text evidence="3">The sequence shown here is derived from an EMBL/GenBank/DDBJ whole genome shotgun (WGS) entry which is preliminary data.</text>
</comment>
<evidence type="ECO:0000313" key="4">
    <source>
        <dbReference type="Proteomes" id="UP000239001"/>
    </source>
</evidence>
<sequence>MNLQKTLALALTATVVTISIPAALASQQDAIKSVESARQVLTNEKAEPQHQIPQSVLQKAVAIAIIPDVVKAGFILGGTRGAGILVVRNNKGEWSNPAFVTLTGGSVGLQVGAQSSDVIIVFNTKKSLEKALAQDFQLGGSVTGTAGPTGASPVTGTSTLSDVYTYVRNREGLFGGVSLEGTKLEMDNSRNAEFYGKPDITAQQIFAGSLVGTPESAANMRQTLNLYAPR</sequence>